<dbReference type="SUPFAM" id="SSF47240">
    <property type="entry name" value="Ferritin-like"/>
    <property type="match status" value="1"/>
</dbReference>
<dbReference type="InterPro" id="IPR036412">
    <property type="entry name" value="HAD-like_sf"/>
</dbReference>
<dbReference type="InterPro" id="IPR044492">
    <property type="entry name" value="P_typ_ATPase_HD_dom"/>
</dbReference>
<keyword evidence="6 10" id="KW-0067">ATP-binding</keyword>
<evidence type="ECO:0000256" key="9">
    <source>
        <dbReference type="ARBA" id="ARBA00023136"/>
    </source>
</evidence>
<dbReference type="InterPro" id="IPR059000">
    <property type="entry name" value="ATPase_P-type_domA"/>
</dbReference>
<dbReference type="EMBL" id="JAAXKX010000003">
    <property type="protein sequence ID" value="NKN32442.1"/>
    <property type="molecule type" value="Genomic_DNA"/>
</dbReference>
<dbReference type="Gene3D" id="2.70.150.10">
    <property type="entry name" value="Calcium-transporting ATPase, cytoplasmic transduction domain A"/>
    <property type="match status" value="1"/>
</dbReference>
<keyword evidence="13" id="KW-1185">Reference proteome</keyword>
<dbReference type="SFLD" id="SFLDS00003">
    <property type="entry name" value="Haloacid_Dehalogenase"/>
    <property type="match status" value="1"/>
</dbReference>
<dbReference type="SMART" id="SM00746">
    <property type="entry name" value="TRASH"/>
    <property type="match status" value="1"/>
</dbReference>
<evidence type="ECO:0000256" key="1">
    <source>
        <dbReference type="ARBA" id="ARBA00004127"/>
    </source>
</evidence>
<dbReference type="Gene3D" id="3.40.50.1000">
    <property type="entry name" value="HAD superfamily/HAD-like"/>
    <property type="match status" value="1"/>
</dbReference>
<dbReference type="Gene3D" id="1.10.620.20">
    <property type="entry name" value="Ribonucleotide Reductase, subunit A"/>
    <property type="match status" value="1"/>
</dbReference>
<dbReference type="InterPro" id="IPR012348">
    <property type="entry name" value="RNR-like"/>
</dbReference>
<feature type="transmembrane region" description="Helical" evidence="10">
    <location>
        <begin position="772"/>
        <end position="794"/>
    </location>
</feature>
<accession>A0ABX1I889</accession>
<dbReference type="PANTHER" id="PTHR43520:SF8">
    <property type="entry name" value="P-TYPE CU(+) TRANSPORTER"/>
    <property type="match status" value="1"/>
</dbReference>
<dbReference type="SFLD" id="SFLDF00027">
    <property type="entry name" value="p-type_atpase"/>
    <property type="match status" value="1"/>
</dbReference>
<dbReference type="Pfam" id="PF19335">
    <property type="entry name" value="HMBD"/>
    <property type="match status" value="2"/>
</dbReference>
<evidence type="ECO:0000256" key="7">
    <source>
        <dbReference type="ARBA" id="ARBA00022967"/>
    </source>
</evidence>
<dbReference type="SUPFAM" id="SSF81660">
    <property type="entry name" value="Metal cation-transporting ATPase, ATP-binding domain N"/>
    <property type="match status" value="1"/>
</dbReference>
<dbReference type="InterPro" id="IPR001757">
    <property type="entry name" value="P_typ_ATPase"/>
</dbReference>
<sequence length="801" mass="84239">MQPASDAATDPVCGMTVSAAAPHTQHHRGATYRFCSTHCLERFRDDPERYLGTAEPAPAPAVPSATTYTCPMHPEVRQQGPGSCPECGMALEPLTPPGPTYTCPMHPEVERQAPGDCPKCGMALEPVGPMSDRPDPEFVDMRRRFWVSLALSLPLLVVAMVGDLRAQWLPEALSPQALRWLQALLATPVVLWAGAPFFVRAWGSLRRRRLNMFTLIGLGVGAAWGYSLVALLAPGLFPETMRTADGGVHVYFEAAAMITTLVLLGQVLELRARQRTGAAIRALLGLAPSEAVRLLADGGEERVAIADIQPGDRLRIRPGEKIPVDGEVLEGRSQVDESMLTGEPMPVTRGAGEPLIGATLNGSGALVMRAERVGADTLLAQIIELVGAAQRSRAPIQRLADQVSAWFVPAVILVALLTFVLWWSLGPEPALAHALVNAVAVLIIACPCALGLATPMSIMVGSGKGAGVGVLFRDAEALERLERVDTLVIDKTGTLTEGRPRVVAIEPLAGHSAESLLNLAAAVERASEHPLGAAVVGEAERRGLDVPAAEGFDSVSGEGVVARVEGRDVVLGNARRLAAAEVAVEPLQAWAEHARDQAQTVIFVAVDGVLAGAMAIADPIKSTTAEAVDLLRAQGLELVMLTGDGRRTAEAVARTLGIDHVEAELLPADKAAVVARLQGEGRRVAMAGDGINDAPALARAEVGIAMGSGTDVAVESAGVTLVKGDLRALVRARRLSVAVMRNIRQNLFFAFVYNALGVPVAAGVLYPVFGLLLSPIVAAAAMSLSSVSVIANALRLKSLKL</sequence>
<evidence type="ECO:0000256" key="3">
    <source>
        <dbReference type="ARBA" id="ARBA00022692"/>
    </source>
</evidence>
<dbReference type="NCBIfam" id="TIGR01511">
    <property type="entry name" value="ATPase-IB1_Cu"/>
    <property type="match status" value="1"/>
</dbReference>
<dbReference type="Pfam" id="PF04945">
    <property type="entry name" value="YHS"/>
    <property type="match status" value="1"/>
</dbReference>
<dbReference type="InterPro" id="IPR023299">
    <property type="entry name" value="ATPase_P-typ_cyto_dom_N"/>
</dbReference>
<evidence type="ECO:0000256" key="5">
    <source>
        <dbReference type="ARBA" id="ARBA00022741"/>
    </source>
</evidence>
<keyword evidence="3 10" id="KW-0812">Transmembrane</keyword>
<feature type="domain" description="TRASH" evidence="11">
    <location>
        <begin position="10"/>
        <end position="47"/>
    </location>
</feature>
<comment type="caution">
    <text evidence="12">The sequence shown here is derived from an EMBL/GenBank/DDBJ whole genome shotgun (WGS) entry which is preliminary data.</text>
</comment>
<evidence type="ECO:0000256" key="2">
    <source>
        <dbReference type="ARBA" id="ARBA00006024"/>
    </source>
</evidence>
<dbReference type="InterPro" id="IPR018303">
    <property type="entry name" value="ATPase_P-typ_P_site"/>
</dbReference>
<dbReference type="InterPro" id="IPR045800">
    <property type="entry name" value="HMBD"/>
</dbReference>
<dbReference type="SUPFAM" id="SSF81665">
    <property type="entry name" value="Calcium ATPase, transmembrane domain M"/>
    <property type="match status" value="1"/>
</dbReference>
<dbReference type="Pfam" id="PF00702">
    <property type="entry name" value="Hydrolase"/>
    <property type="match status" value="1"/>
</dbReference>
<dbReference type="InterPro" id="IPR023214">
    <property type="entry name" value="HAD_sf"/>
</dbReference>
<feature type="transmembrane region" description="Helical" evidence="10">
    <location>
        <begin position="747"/>
        <end position="766"/>
    </location>
</feature>
<name>A0ABX1I889_9GAMM</name>
<dbReference type="NCBIfam" id="TIGR01525">
    <property type="entry name" value="ATPase-IB_hvy"/>
    <property type="match status" value="1"/>
</dbReference>
<evidence type="ECO:0000259" key="11">
    <source>
        <dbReference type="SMART" id="SM00746"/>
    </source>
</evidence>
<dbReference type="PROSITE" id="PS00154">
    <property type="entry name" value="ATPASE_E1_E2"/>
    <property type="match status" value="1"/>
</dbReference>
<dbReference type="PRINTS" id="PR00119">
    <property type="entry name" value="CATATPASE"/>
</dbReference>
<keyword evidence="7" id="KW-1278">Translocase</keyword>
<keyword evidence="4 10" id="KW-0479">Metal-binding</keyword>
<feature type="transmembrane region" description="Helical" evidence="10">
    <location>
        <begin position="431"/>
        <end position="454"/>
    </location>
</feature>
<dbReference type="NCBIfam" id="TIGR01494">
    <property type="entry name" value="ATPase_P-type"/>
    <property type="match status" value="1"/>
</dbReference>
<dbReference type="InterPro" id="IPR027256">
    <property type="entry name" value="P-typ_ATPase_IB"/>
</dbReference>
<dbReference type="SFLD" id="SFLDG00002">
    <property type="entry name" value="C1.7:_P-type_atpase_like"/>
    <property type="match status" value="1"/>
</dbReference>
<keyword evidence="8 10" id="KW-1133">Transmembrane helix</keyword>
<dbReference type="InterPro" id="IPR008250">
    <property type="entry name" value="ATPase_P-typ_transduc_dom_A_sf"/>
</dbReference>
<feature type="transmembrane region" description="Helical" evidence="10">
    <location>
        <begin position="145"/>
        <end position="168"/>
    </location>
</feature>
<dbReference type="CDD" id="cd02094">
    <property type="entry name" value="P-type_ATPase_Cu-like"/>
    <property type="match status" value="1"/>
</dbReference>
<comment type="subcellular location">
    <subcellularLocation>
        <location evidence="10">Cell membrane</location>
    </subcellularLocation>
    <subcellularLocation>
        <location evidence="1">Endomembrane system</location>
        <topology evidence="1">Multi-pass membrane protein</topology>
    </subcellularLocation>
</comment>
<keyword evidence="5 10" id="KW-0547">Nucleotide-binding</keyword>
<dbReference type="InterPro" id="IPR011017">
    <property type="entry name" value="TRASH_dom"/>
</dbReference>
<evidence type="ECO:0000256" key="4">
    <source>
        <dbReference type="ARBA" id="ARBA00022723"/>
    </source>
</evidence>
<evidence type="ECO:0000256" key="8">
    <source>
        <dbReference type="ARBA" id="ARBA00022989"/>
    </source>
</evidence>
<comment type="similarity">
    <text evidence="2 10">Belongs to the cation transport ATPase (P-type) (TC 3.A.3) family. Type IB subfamily.</text>
</comment>
<reference evidence="12 13" key="1">
    <citation type="submission" date="2020-04" db="EMBL/GenBank/DDBJ databases">
        <title>Draft Whole-Genome sequence of Marichromatium bheemlicum DSM 18632, type strain.</title>
        <authorList>
            <person name="Kyndt J.A."/>
            <person name="Meyer T.E."/>
        </authorList>
    </citation>
    <scope>NUCLEOTIDE SEQUENCE [LARGE SCALE GENOMIC DNA]</scope>
    <source>
        <strain evidence="12 13">DSM 18632</strain>
    </source>
</reference>
<dbReference type="PANTHER" id="PTHR43520">
    <property type="entry name" value="ATP7, ISOFORM B"/>
    <property type="match status" value="1"/>
</dbReference>
<dbReference type="Gene3D" id="3.40.1110.10">
    <property type="entry name" value="Calcium-transporting ATPase, cytoplasmic domain N"/>
    <property type="match status" value="1"/>
</dbReference>
<dbReference type="InterPro" id="IPR007029">
    <property type="entry name" value="YHS_dom"/>
</dbReference>
<keyword evidence="10" id="KW-1003">Cell membrane</keyword>
<organism evidence="12 13">
    <name type="scientific">Marichromatium bheemlicum</name>
    <dbReference type="NCBI Taxonomy" id="365339"/>
    <lineage>
        <taxon>Bacteria</taxon>
        <taxon>Pseudomonadati</taxon>
        <taxon>Pseudomonadota</taxon>
        <taxon>Gammaproteobacteria</taxon>
        <taxon>Chromatiales</taxon>
        <taxon>Chromatiaceae</taxon>
        <taxon>Marichromatium</taxon>
    </lineage>
</organism>
<feature type="transmembrane region" description="Helical" evidence="10">
    <location>
        <begin position="249"/>
        <end position="268"/>
    </location>
</feature>
<feature type="transmembrane region" description="Helical" evidence="10">
    <location>
        <begin position="180"/>
        <end position="203"/>
    </location>
</feature>
<feature type="transmembrane region" description="Helical" evidence="10">
    <location>
        <begin position="403"/>
        <end position="425"/>
    </location>
</feature>
<keyword evidence="9 10" id="KW-0472">Membrane</keyword>
<proteinExistence type="inferred from homology"/>
<protein>
    <submittedName>
        <fullName evidence="12">Heavy metal translocating P-type ATPase</fullName>
    </submittedName>
</protein>
<dbReference type="Proteomes" id="UP000740754">
    <property type="component" value="Unassembled WGS sequence"/>
</dbReference>
<evidence type="ECO:0000313" key="12">
    <source>
        <dbReference type="EMBL" id="NKN32442.1"/>
    </source>
</evidence>
<dbReference type="PRINTS" id="PR00943">
    <property type="entry name" value="CUATPASE"/>
</dbReference>
<dbReference type="Pfam" id="PF00122">
    <property type="entry name" value="E1-E2_ATPase"/>
    <property type="match status" value="1"/>
</dbReference>
<dbReference type="InterPro" id="IPR023298">
    <property type="entry name" value="ATPase_P-typ_TM_dom_sf"/>
</dbReference>
<dbReference type="SUPFAM" id="SSF81653">
    <property type="entry name" value="Calcium ATPase, transduction domain A"/>
    <property type="match status" value="1"/>
</dbReference>
<gene>
    <name evidence="12" type="ORF">HF203_04315</name>
</gene>
<evidence type="ECO:0000256" key="6">
    <source>
        <dbReference type="ARBA" id="ARBA00022840"/>
    </source>
</evidence>
<dbReference type="SUPFAM" id="SSF56784">
    <property type="entry name" value="HAD-like"/>
    <property type="match status" value="1"/>
</dbReference>
<evidence type="ECO:0000313" key="13">
    <source>
        <dbReference type="Proteomes" id="UP000740754"/>
    </source>
</evidence>
<dbReference type="RefSeq" id="WP_168666914.1">
    <property type="nucleotide sequence ID" value="NZ_JAAXKX010000003.1"/>
</dbReference>
<dbReference type="InterPro" id="IPR009078">
    <property type="entry name" value="Ferritin-like_SF"/>
</dbReference>
<evidence type="ECO:0000256" key="10">
    <source>
        <dbReference type="RuleBase" id="RU362081"/>
    </source>
</evidence>
<feature type="transmembrane region" description="Helical" evidence="10">
    <location>
        <begin position="215"/>
        <end position="237"/>
    </location>
</feature>